<dbReference type="SMART" id="SM00220">
    <property type="entry name" value="S_TKc"/>
    <property type="match status" value="1"/>
</dbReference>
<reference evidence="25" key="3">
    <citation type="submission" date="2019-09" db="EMBL/GenBank/DDBJ databases">
        <authorList>
            <person name="Gao Z."/>
        </authorList>
    </citation>
    <scope>NUCLEOTIDE SEQUENCE</scope>
    <source>
        <tissue evidence="25">Leaves</tissue>
    </source>
</reference>
<comment type="function">
    <text evidence="20">Promotes hydrogen peroxide H(2)O(2) production and cell death.</text>
</comment>
<keyword evidence="14 22" id="KW-0067">ATP-binding</keyword>
<dbReference type="InterPro" id="IPR000985">
    <property type="entry name" value="Lectin_LegA_CS"/>
</dbReference>
<dbReference type="PROSITE" id="PS00108">
    <property type="entry name" value="PROTEIN_KINASE_ST"/>
    <property type="match status" value="1"/>
</dbReference>
<dbReference type="EMBL" id="RXIC02000025">
    <property type="protein sequence ID" value="KAB1206699.1"/>
    <property type="molecule type" value="Genomic_DNA"/>
</dbReference>
<comment type="similarity">
    <text evidence="2">Belongs to the leguminous lectin family.</text>
</comment>
<dbReference type="SUPFAM" id="SSF56112">
    <property type="entry name" value="Protein kinase-like (PK-like)"/>
    <property type="match status" value="1"/>
</dbReference>
<evidence type="ECO:0000256" key="11">
    <source>
        <dbReference type="ARBA" id="ARBA00022741"/>
    </source>
</evidence>
<organism evidence="25 27">
    <name type="scientific">Morella rubra</name>
    <name type="common">Chinese bayberry</name>
    <dbReference type="NCBI Taxonomy" id="262757"/>
    <lineage>
        <taxon>Eukaryota</taxon>
        <taxon>Viridiplantae</taxon>
        <taxon>Streptophyta</taxon>
        <taxon>Embryophyta</taxon>
        <taxon>Tracheophyta</taxon>
        <taxon>Spermatophyta</taxon>
        <taxon>Magnoliopsida</taxon>
        <taxon>eudicotyledons</taxon>
        <taxon>Gunneridae</taxon>
        <taxon>Pentapetalae</taxon>
        <taxon>rosids</taxon>
        <taxon>fabids</taxon>
        <taxon>Fagales</taxon>
        <taxon>Myricaceae</taxon>
        <taxon>Morella</taxon>
    </lineage>
</organism>
<evidence type="ECO:0000256" key="18">
    <source>
        <dbReference type="ARBA" id="ARBA00023180"/>
    </source>
</evidence>
<dbReference type="Gene3D" id="3.30.200.20">
    <property type="entry name" value="Phosphorylase Kinase, domain 1"/>
    <property type="match status" value="1"/>
</dbReference>
<keyword evidence="16 23" id="KW-0472">Membrane</keyword>
<dbReference type="InterPro" id="IPR050528">
    <property type="entry name" value="L-type_Lectin-RKs"/>
</dbReference>
<keyword evidence="18" id="KW-0325">Glycoprotein</keyword>
<evidence type="ECO:0000256" key="7">
    <source>
        <dbReference type="ARBA" id="ARBA00022679"/>
    </source>
</evidence>
<comment type="similarity">
    <text evidence="3">In the N-terminal section; belongs to the leguminous lectin family.</text>
</comment>
<dbReference type="Pfam" id="PF00139">
    <property type="entry name" value="Lectin_legB"/>
    <property type="match status" value="1"/>
</dbReference>
<evidence type="ECO:0000256" key="15">
    <source>
        <dbReference type="ARBA" id="ARBA00022989"/>
    </source>
</evidence>
<evidence type="ECO:0000256" key="21">
    <source>
        <dbReference type="ARBA" id="ARBA00063357"/>
    </source>
</evidence>
<keyword evidence="6" id="KW-0723">Serine/threonine-protein kinase</keyword>
<keyword evidence="10 25" id="KW-0430">Lectin</keyword>
<dbReference type="GO" id="GO:0005524">
    <property type="term" value="F:ATP binding"/>
    <property type="evidence" value="ECO:0007669"/>
    <property type="project" value="UniProtKB-UniRule"/>
</dbReference>
<dbReference type="InterPro" id="IPR011009">
    <property type="entry name" value="Kinase-like_dom_sf"/>
</dbReference>
<evidence type="ECO:0000256" key="6">
    <source>
        <dbReference type="ARBA" id="ARBA00022527"/>
    </source>
</evidence>
<protein>
    <submittedName>
        <fullName evidence="25">L-type lectin-domain containing receptor kinase IX.1</fullName>
    </submittedName>
</protein>
<keyword evidence="17 25" id="KW-0675">Receptor</keyword>
<dbReference type="FunFam" id="1.10.510.10:FF:000240">
    <property type="entry name" value="Lectin-domain containing receptor kinase A4.3"/>
    <property type="match status" value="1"/>
</dbReference>
<dbReference type="InterPro" id="IPR013320">
    <property type="entry name" value="ConA-like_dom_sf"/>
</dbReference>
<keyword evidence="13" id="KW-0611">Plant defense</keyword>
<comment type="subunit">
    <text evidence="21">Interacts with ABCG40.</text>
</comment>
<comment type="caution">
    <text evidence="25">The sequence shown here is derived from an EMBL/GenBank/DDBJ whole genome shotgun (WGS) entry which is preliminary data.</text>
</comment>
<gene>
    <name evidence="26" type="ORF">CJ030_MR7G013549</name>
    <name evidence="25" type="ORF">CJ030_MR7G013554</name>
</gene>
<comment type="subcellular location">
    <subcellularLocation>
        <location evidence="1">Cell membrane</location>
        <topology evidence="1">Single-pass type I membrane protein</topology>
    </subcellularLocation>
</comment>
<dbReference type="PANTHER" id="PTHR27007">
    <property type="match status" value="1"/>
</dbReference>
<evidence type="ECO:0000256" key="2">
    <source>
        <dbReference type="ARBA" id="ARBA00007606"/>
    </source>
</evidence>
<keyword evidence="12 25" id="KW-0418">Kinase</keyword>
<feature type="domain" description="Protein kinase" evidence="24">
    <location>
        <begin position="358"/>
        <end position="636"/>
    </location>
</feature>
<feature type="transmembrane region" description="Helical" evidence="23">
    <location>
        <begin position="291"/>
        <end position="315"/>
    </location>
</feature>
<dbReference type="Gene3D" id="1.10.510.10">
    <property type="entry name" value="Transferase(Phosphotransferase) domain 1"/>
    <property type="match status" value="1"/>
</dbReference>
<dbReference type="Pfam" id="PF00069">
    <property type="entry name" value="Pkinase"/>
    <property type="match status" value="1"/>
</dbReference>
<dbReference type="GO" id="GO:0030246">
    <property type="term" value="F:carbohydrate binding"/>
    <property type="evidence" value="ECO:0007669"/>
    <property type="project" value="UniProtKB-KW"/>
</dbReference>
<evidence type="ECO:0000256" key="17">
    <source>
        <dbReference type="ARBA" id="ARBA00023170"/>
    </source>
</evidence>
<feature type="transmembrane region" description="Helical" evidence="23">
    <location>
        <begin position="12"/>
        <end position="31"/>
    </location>
</feature>
<evidence type="ECO:0000313" key="26">
    <source>
        <dbReference type="EMBL" id="KAB1206704.1"/>
    </source>
</evidence>
<dbReference type="InterPro" id="IPR001220">
    <property type="entry name" value="Legume_lectin_dom"/>
</dbReference>
<dbReference type="SUPFAM" id="SSF49899">
    <property type="entry name" value="Concanavalin A-like lectins/glucanases"/>
    <property type="match status" value="1"/>
</dbReference>
<comment type="function">
    <text evidence="19">Involved in resistance response to the pathogenic oomycetes Phytophthora infestans and Phytophthora capsici.</text>
</comment>
<proteinExistence type="inferred from homology"/>
<keyword evidence="15 23" id="KW-1133">Transmembrane helix</keyword>
<evidence type="ECO:0000256" key="10">
    <source>
        <dbReference type="ARBA" id="ARBA00022734"/>
    </source>
</evidence>
<dbReference type="Gene3D" id="2.60.120.200">
    <property type="match status" value="1"/>
</dbReference>
<dbReference type="GO" id="GO:0009626">
    <property type="term" value="P:plant-type hypersensitive response"/>
    <property type="evidence" value="ECO:0007669"/>
    <property type="project" value="UniProtKB-ARBA"/>
</dbReference>
<evidence type="ECO:0000256" key="1">
    <source>
        <dbReference type="ARBA" id="ARBA00004251"/>
    </source>
</evidence>
<dbReference type="CDD" id="cd06899">
    <property type="entry name" value="lectin_legume_LecRK_Arcelin_ConA"/>
    <property type="match status" value="1"/>
</dbReference>
<dbReference type="AlphaFoldDB" id="A0A6A1V1Y2"/>
<evidence type="ECO:0000256" key="5">
    <source>
        <dbReference type="ARBA" id="ARBA00022475"/>
    </source>
</evidence>
<dbReference type="PROSITE" id="PS00107">
    <property type="entry name" value="PROTEIN_KINASE_ATP"/>
    <property type="match status" value="1"/>
</dbReference>
<dbReference type="FunFam" id="2.60.120.200:FF:000103">
    <property type="entry name" value="L-type lectin-domain containing receptor kinase IX.1"/>
    <property type="match status" value="1"/>
</dbReference>
<keyword evidence="11 22" id="KW-0547">Nucleotide-binding</keyword>
<comment type="similarity">
    <text evidence="4">In the C-terminal section; belongs to the protein kinase superfamily. Ser/Thr protein kinase family.</text>
</comment>
<accession>A0A6A1V1Y2</accession>
<keyword evidence="8 23" id="KW-0812">Transmembrane</keyword>
<dbReference type="InterPro" id="IPR008271">
    <property type="entry name" value="Ser/Thr_kinase_AS"/>
</dbReference>
<evidence type="ECO:0000256" key="13">
    <source>
        <dbReference type="ARBA" id="ARBA00022821"/>
    </source>
</evidence>
<dbReference type="PROSITE" id="PS00308">
    <property type="entry name" value="LECTIN_LEGUME_ALPHA"/>
    <property type="match status" value="1"/>
</dbReference>
<evidence type="ECO:0000256" key="9">
    <source>
        <dbReference type="ARBA" id="ARBA00022729"/>
    </source>
</evidence>
<dbReference type="Proteomes" id="UP000516437">
    <property type="component" value="Chromosome 7"/>
</dbReference>
<dbReference type="GO" id="GO:0004674">
    <property type="term" value="F:protein serine/threonine kinase activity"/>
    <property type="evidence" value="ECO:0007669"/>
    <property type="project" value="UniProtKB-KW"/>
</dbReference>
<evidence type="ECO:0000313" key="25">
    <source>
        <dbReference type="EMBL" id="KAB1206699.1"/>
    </source>
</evidence>
<name>A0A6A1V1Y2_9ROSI</name>
<evidence type="ECO:0000256" key="4">
    <source>
        <dbReference type="ARBA" id="ARBA00010217"/>
    </source>
</evidence>
<dbReference type="EMBL" id="RXIC02000025">
    <property type="protein sequence ID" value="KAB1206704.1"/>
    <property type="molecule type" value="Genomic_DNA"/>
</dbReference>
<dbReference type="InterPro" id="IPR000719">
    <property type="entry name" value="Prot_kinase_dom"/>
</dbReference>
<keyword evidence="5" id="KW-1003">Cell membrane</keyword>
<evidence type="ECO:0000256" key="23">
    <source>
        <dbReference type="SAM" id="Phobius"/>
    </source>
</evidence>
<dbReference type="CDD" id="cd14066">
    <property type="entry name" value="STKc_IRAK"/>
    <property type="match status" value="1"/>
</dbReference>
<evidence type="ECO:0000256" key="14">
    <source>
        <dbReference type="ARBA" id="ARBA00022840"/>
    </source>
</evidence>
<evidence type="ECO:0000256" key="12">
    <source>
        <dbReference type="ARBA" id="ARBA00022777"/>
    </source>
</evidence>
<reference evidence="25 27" key="2">
    <citation type="journal article" date="2019" name="Plant Biotechnol. J.">
        <title>The red bayberry genome and genetic basis of sex determination.</title>
        <authorList>
            <person name="Jia H.M."/>
            <person name="Jia H.J."/>
            <person name="Cai Q.L."/>
            <person name="Wang Y."/>
            <person name="Zhao H.B."/>
            <person name="Yang W.F."/>
            <person name="Wang G.Y."/>
            <person name="Li Y.H."/>
            <person name="Zhan D.L."/>
            <person name="Shen Y.T."/>
            <person name="Niu Q.F."/>
            <person name="Chang L."/>
            <person name="Qiu J."/>
            <person name="Zhao L."/>
            <person name="Xie H.B."/>
            <person name="Fu W.Y."/>
            <person name="Jin J."/>
            <person name="Li X.W."/>
            <person name="Jiao Y."/>
            <person name="Zhou C.C."/>
            <person name="Tu T."/>
            <person name="Chai C.Y."/>
            <person name="Gao J.L."/>
            <person name="Fan L.J."/>
            <person name="van de Weg E."/>
            <person name="Wang J.Y."/>
            <person name="Gao Z.S."/>
        </authorList>
    </citation>
    <scope>NUCLEOTIDE SEQUENCE [LARGE SCALE GENOMIC DNA]</scope>
    <source>
        <tissue evidence="25">Leaves</tissue>
    </source>
</reference>
<evidence type="ECO:0000313" key="27">
    <source>
        <dbReference type="Proteomes" id="UP000516437"/>
    </source>
</evidence>
<dbReference type="PROSITE" id="PS50011">
    <property type="entry name" value="PROTEIN_KINASE_DOM"/>
    <property type="match status" value="1"/>
</dbReference>
<keyword evidence="7" id="KW-0808">Transferase</keyword>
<evidence type="ECO:0000259" key="24">
    <source>
        <dbReference type="PROSITE" id="PS50011"/>
    </source>
</evidence>
<feature type="binding site" evidence="22">
    <location>
        <position position="387"/>
    </location>
    <ligand>
        <name>ATP</name>
        <dbReference type="ChEBI" id="CHEBI:30616"/>
    </ligand>
</feature>
<keyword evidence="9" id="KW-0732">Signal</keyword>
<reference evidence="25" key="1">
    <citation type="submission" date="2018-07" db="EMBL/GenBank/DDBJ databases">
        <authorList>
            <person name="Gao Z.-S."/>
            <person name="Jia H.-M."/>
            <person name="Jia H.-J."/>
            <person name="Cai Q.-L."/>
            <person name="Wang Y."/>
            <person name="Zhao H.-B."/>
        </authorList>
    </citation>
    <scope>NUCLEOTIDE SEQUENCE</scope>
    <source>
        <tissue evidence="25">Leaves</tissue>
    </source>
</reference>
<dbReference type="OrthoDB" id="4062651at2759"/>
<evidence type="ECO:0000256" key="3">
    <source>
        <dbReference type="ARBA" id="ARBA00008536"/>
    </source>
</evidence>
<sequence>MVGCSFKIKHLTFPVTLILLILLTITDLFFFPTPFTSALSFNFTSFSSGNTNITYERAFAENQVIQLTGNEVRTALVGRATYASPLHLWDNASRALTDFATHFSFVIDSKNRTAYGDGLAFFLEPAGSIMPAVVTKGGAMGLADDSQELNTTDNHFVAVEFDIYSNRWDPPGEHVGINIKSMQSVANVSWSSNTSIRGGIENEAWISYNSTSHNLSVVFTGIRNNVTVRQFLSQTVDLRLHLPEWVTFGFSAATGNASAMHTIYSWYFDSPGIAGAPSPNLAPKPGKNKKLGLAVGLGAVGCFLVGGLALVLVALRKRNKRDKEYDRAFAEYMDDGFQMGTGPKRFSFKELARATNNFSDDEKLGQGGFGGVYKGFLRDLKSSVAIKRVSKGSAQGIKEYASEVKIISRLRHRNLVQLIGWCHERRELLLVYEFMPNRSLDFHLFKEESLLQWEARYKIARGLALALLYLHEEWEQCVVHRDIKSSNIMLDSNFDAKLGDFGLARLVDHAKGSQTTVLAGTMGYMAPECVTTLKASKESDVYSFGIVALEIACGRKPINPKAPEDQVIMVEWVWELYGIGEVLKAADPRLSGDFDGQQMERLMIVGLWCARPDRNLRPSIRQAMHVLNFEAPLPVLPSDVPGPAYPPAMNRPTMSLSISSGSAIDSSYSSNTKSSQFSSSSAGSQSAWLLHSH</sequence>
<evidence type="ECO:0000256" key="8">
    <source>
        <dbReference type="ARBA" id="ARBA00022692"/>
    </source>
</evidence>
<dbReference type="FunFam" id="3.30.200.20:FF:000168">
    <property type="entry name" value="L-type lectin-domain containing receptor kinase IX.1"/>
    <property type="match status" value="1"/>
</dbReference>
<dbReference type="GO" id="GO:0002229">
    <property type="term" value="P:defense response to oomycetes"/>
    <property type="evidence" value="ECO:0007669"/>
    <property type="project" value="UniProtKB-ARBA"/>
</dbReference>
<evidence type="ECO:0000256" key="22">
    <source>
        <dbReference type="PROSITE-ProRule" id="PRU10141"/>
    </source>
</evidence>
<dbReference type="GO" id="GO:0005886">
    <property type="term" value="C:plasma membrane"/>
    <property type="evidence" value="ECO:0007669"/>
    <property type="project" value="UniProtKB-SubCell"/>
</dbReference>
<evidence type="ECO:0000256" key="19">
    <source>
        <dbReference type="ARBA" id="ARBA00058054"/>
    </source>
</evidence>
<evidence type="ECO:0000256" key="20">
    <source>
        <dbReference type="ARBA" id="ARBA00058818"/>
    </source>
</evidence>
<evidence type="ECO:0000256" key="16">
    <source>
        <dbReference type="ARBA" id="ARBA00023136"/>
    </source>
</evidence>
<keyword evidence="27" id="KW-1185">Reference proteome</keyword>
<dbReference type="InterPro" id="IPR017441">
    <property type="entry name" value="Protein_kinase_ATP_BS"/>
</dbReference>